<organism evidence="1 2">
    <name type="scientific">Parapedobacter koreensis</name>
    <dbReference type="NCBI Taxonomy" id="332977"/>
    <lineage>
        <taxon>Bacteria</taxon>
        <taxon>Pseudomonadati</taxon>
        <taxon>Bacteroidota</taxon>
        <taxon>Sphingobacteriia</taxon>
        <taxon>Sphingobacteriales</taxon>
        <taxon>Sphingobacteriaceae</taxon>
        <taxon>Parapedobacter</taxon>
    </lineage>
</organism>
<dbReference type="OrthoDB" id="1550945at2"/>
<accession>A0A1H7EXG2</accession>
<evidence type="ECO:0000313" key="2">
    <source>
        <dbReference type="Proteomes" id="UP000198916"/>
    </source>
</evidence>
<dbReference type="AlphaFoldDB" id="A0A1H7EXG2"/>
<reference evidence="2" key="1">
    <citation type="submission" date="2016-10" db="EMBL/GenBank/DDBJ databases">
        <authorList>
            <person name="Varghese N."/>
            <person name="Submissions S."/>
        </authorList>
    </citation>
    <scope>NUCLEOTIDE SEQUENCE [LARGE SCALE GENOMIC DNA]</scope>
    <source>
        <strain evidence="2">Jip14</strain>
    </source>
</reference>
<dbReference type="Gene3D" id="3.30.310.50">
    <property type="entry name" value="Alpha-D-phosphohexomutase, C-terminal domain"/>
    <property type="match status" value="1"/>
</dbReference>
<gene>
    <name evidence="1" type="ORF">SAMN05421740_101104</name>
</gene>
<dbReference type="PIRSF" id="PIRSF028291">
    <property type="entry name" value="UCP028291"/>
    <property type="match status" value="1"/>
</dbReference>
<proteinExistence type="predicted"/>
<keyword evidence="2" id="KW-1185">Reference proteome</keyword>
<dbReference type="STRING" id="332977.SAMN05421740_101104"/>
<evidence type="ECO:0000313" key="1">
    <source>
        <dbReference type="EMBL" id="SEK18551.1"/>
    </source>
</evidence>
<dbReference type="InterPro" id="IPR014543">
    <property type="entry name" value="UCP028291"/>
</dbReference>
<dbReference type="EMBL" id="FNZR01000001">
    <property type="protein sequence ID" value="SEK18551.1"/>
    <property type="molecule type" value="Genomic_DNA"/>
</dbReference>
<dbReference type="Proteomes" id="UP000198916">
    <property type="component" value="Unassembled WGS sequence"/>
</dbReference>
<evidence type="ECO:0008006" key="3">
    <source>
        <dbReference type="Google" id="ProtNLM"/>
    </source>
</evidence>
<name>A0A1H7EXG2_9SPHI</name>
<protein>
    <recommendedName>
        <fullName evidence="3">DUF2218 domain-containing protein</fullName>
    </recommendedName>
</protein>
<sequence>MVANKPIKNEHIVEKSTSTIKTQEASNYIGKLCRHFRHKIEAEYTPTTGRAVFPSGTCEMLAMPDQLIFDITASDTENVEKIKGVLVRHLLKFSYKETLHIEWQDGITSSTD</sequence>
<dbReference type="Pfam" id="PF09981">
    <property type="entry name" value="DUF2218"/>
    <property type="match status" value="1"/>
</dbReference>